<name>A0A1R1Y826_9FUNG</name>
<dbReference type="AlphaFoldDB" id="A0A1R1Y826"/>
<dbReference type="Proteomes" id="UP000187429">
    <property type="component" value="Unassembled WGS sequence"/>
</dbReference>
<evidence type="ECO:0000313" key="1">
    <source>
        <dbReference type="EMBL" id="OMJ23111.1"/>
    </source>
</evidence>
<dbReference type="EMBL" id="LSSM01002093">
    <property type="protein sequence ID" value="OMJ23111.1"/>
    <property type="molecule type" value="Genomic_DNA"/>
</dbReference>
<reference evidence="2" key="1">
    <citation type="submission" date="2017-01" db="EMBL/GenBank/DDBJ databases">
        <authorList>
            <person name="Wang Y."/>
            <person name="White M."/>
            <person name="Kvist S."/>
            <person name="Moncalvo J.-M."/>
        </authorList>
    </citation>
    <scope>NUCLEOTIDE SEQUENCE [LARGE SCALE GENOMIC DNA]</scope>
    <source>
        <strain evidence="2">ID-206-W2</strain>
    </source>
</reference>
<evidence type="ECO:0000313" key="2">
    <source>
        <dbReference type="Proteomes" id="UP000187429"/>
    </source>
</evidence>
<protein>
    <submittedName>
        <fullName evidence="1">Uncharacterized protein</fullName>
    </submittedName>
</protein>
<comment type="caution">
    <text evidence="1">The sequence shown here is derived from an EMBL/GenBank/DDBJ whole genome shotgun (WGS) entry which is preliminary data.</text>
</comment>
<gene>
    <name evidence="1" type="ORF">AYI69_g5112</name>
</gene>
<sequence>MNKLRNEVERSDSSESSKSINSEIYEKLYYPNTKTKYPSSSVTEKKNTESRNYKSLVEQMEAMSLAIKRIEEANERRSNVIPQTGYQRQWARSKCAYCDGDHAKRDCTDLSKDLKSGLLKIGEKGIITNPRGEVYTLNFNVGGIKTLVRPIQFAHNRHVYI</sequence>
<keyword evidence="2" id="KW-1185">Reference proteome</keyword>
<dbReference type="OrthoDB" id="5765217at2759"/>
<proteinExistence type="predicted"/>
<organism evidence="1 2">
    <name type="scientific">Smittium culicis</name>
    <dbReference type="NCBI Taxonomy" id="133412"/>
    <lineage>
        <taxon>Eukaryota</taxon>
        <taxon>Fungi</taxon>
        <taxon>Fungi incertae sedis</taxon>
        <taxon>Zoopagomycota</taxon>
        <taxon>Kickxellomycotina</taxon>
        <taxon>Harpellomycetes</taxon>
        <taxon>Harpellales</taxon>
        <taxon>Legeriomycetaceae</taxon>
        <taxon>Smittium</taxon>
    </lineage>
</organism>
<accession>A0A1R1Y826</accession>